<keyword evidence="7" id="KW-1185">Reference proteome</keyword>
<sequence>MVDFYLLVLYIFMLLLKTKALLRVLVFRERFEEIGKKIKREADAWPHQMAGIRRPMSGPPGNLNTITPCAACKLLRRRCAQECPFSPYFSPHEPHKFASVHKVFGASNVSKMLMEVPESQRADAANSLVYEANVRLRDPVYGCMGAISALQQQVQALQAELTAVRSEILKYKQREAVATLIVPSNSQVAGFHNSGGVSVIAPPPQRPSTPPQPTTAHPPPPSSCVFSQPTTRALEYGDIESENNSYFG</sequence>
<keyword evidence="4" id="KW-1133">Transmembrane helix</keyword>
<accession>A0A8T2AE87</accession>
<feature type="region of interest" description="Disordered" evidence="3">
    <location>
        <begin position="193"/>
        <end position="230"/>
    </location>
</feature>
<evidence type="ECO:0000256" key="2">
    <source>
        <dbReference type="SAM" id="Coils"/>
    </source>
</evidence>
<protein>
    <submittedName>
        <fullName evidence="6">Lateral organ boundaries LOB</fullName>
    </submittedName>
</protein>
<evidence type="ECO:0000313" key="7">
    <source>
        <dbReference type="Proteomes" id="UP000694240"/>
    </source>
</evidence>
<name>A0A8T2AE87_9BRAS</name>
<evidence type="ECO:0000256" key="3">
    <source>
        <dbReference type="SAM" id="MobiDB-lite"/>
    </source>
</evidence>
<evidence type="ECO:0000256" key="1">
    <source>
        <dbReference type="ARBA" id="ARBA00005474"/>
    </source>
</evidence>
<feature type="domain" description="LOB" evidence="5">
    <location>
        <begin position="67"/>
        <end position="168"/>
    </location>
</feature>
<dbReference type="PROSITE" id="PS50891">
    <property type="entry name" value="LOB"/>
    <property type="match status" value="1"/>
</dbReference>
<dbReference type="Proteomes" id="UP000694240">
    <property type="component" value="Chromosome 9"/>
</dbReference>
<keyword evidence="4" id="KW-0812">Transmembrane</keyword>
<comment type="similarity">
    <text evidence="1">Belongs to the LOB domain-containing protein family.</text>
</comment>
<dbReference type="PANTHER" id="PTHR31301:SF87">
    <property type="entry name" value="LOB DOMAIN-CONTAINING PROTEIN 15"/>
    <property type="match status" value="1"/>
</dbReference>
<feature type="transmembrane region" description="Helical" evidence="4">
    <location>
        <begin position="6"/>
        <end position="27"/>
    </location>
</feature>
<dbReference type="PANTHER" id="PTHR31301">
    <property type="entry name" value="LOB DOMAIN-CONTAINING PROTEIN 4-RELATED"/>
    <property type="match status" value="1"/>
</dbReference>
<keyword evidence="2" id="KW-0175">Coiled coil</keyword>
<evidence type="ECO:0000256" key="4">
    <source>
        <dbReference type="SAM" id="Phobius"/>
    </source>
</evidence>
<dbReference type="EMBL" id="JAEFBK010000009">
    <property type="protein sequence ID" value="KAG7569911.1"/>
    <property type="molecule type" value="Genomic_DNA"/>
</dbReference>
<feature type="coiled-coil region" evidence="2">
    <location>
        <begin position="147"/>
        <end position="174"/>
    </location>
</feature>
<feature type="compositionally biased region" description="Pro residues" evidence="3">
    <location>
        <begin position="201"/>
        <end position="222"/>
    </location>
</feature>
<evidence type="ECO:0000259" key="5">
    <source>
        <dbReference type="PROSITE" id="PS50891"/>
    </source>
</evidence>
<dbReference type="Pfam" id="PF03195">
    <property type="entry name" value="LOB"/>
    <property type="match status" value="1"/>
</dbReference>
<dbReference type="AlphaFoldDB" id="A0A8T2AE87"/>
<keyword evidence="4" id="KW-0472">Membrane</keyword>
<reference evidence="6 7" key="1">
    <citation type="submission" date="2020-12" db="EMBL/GenBank/DDBJ databases">
        <title>Concerted genomic and epigenomic changes stabilize Arabidopsis allopolyploids.</title>
        <authorList>
            <person name="Chen Z."/>
        </authorList>
    </citation>
    <scope>NUCLEOTIDE SEQUENCE [LARGE SCALE GENOMIC DNA]</scope>
    <source>
        <strain evidence="6">Allo738</strain>
        <tissue evidence="6">Leaf</tissue>
    </source>
</reference>
<gene>
    <name evidence="6" type="ORF">ISN45_Aa04g025750</name>
</gene>
<comment type="caution">
    <text evidence="6">The sequence shown here is derived from an EMBL/GenBank/DDBJ whole genome shotgun (WGS) entry which is preliminary data.</text>
</comment>
<organism evidence="6 7">
    <name type="scientific">Arabidopsis thaliana x Arabidopsis arenosa</name>
    <dbReference type="NCBI Taxonomy" id="1240361"/>
    <lineage>
        <taxon>Eukaryota</taxon>
        <taxon>Viridiplantae</taxon>
        <taxon>Streptophyta</taxon>
        <taxon>Embryophyta</taxon>
        <taxon>Tracheophyta</taxon>
        <taxon>Spermatophyta</taxon>
        <taxon>Magnoliopsida</taxon>
        <taxon>eudicotyledons</taxon>
        <taxon>Gunneridae</taxon>
        <taxon>Pentapetalae</taxon>
        <taxon>rosids</taxon>
        <taxon>malvids</taxon>
        <taxon>Brassicales</taxon>
        <taxon>Brassicaceae</taxon>
        <taxon>Camelineae</taxon>
        <taxon>Arabidopsis</taxon>
    </lineage>
</organism>
<proteinExistence type="inferred from homology"/>
<evidence type="ECO:0000313" key="6">
    <source>
        <dbReference type="EMBL" id="KAG7569911.1"/>
    </source>
</evidence>
<dbReference type="InterPro" id="IPR004883">
    <property type="entry name" value="LOB"/>
</dbReference>